<dbReference type="RefSeq" id="XP_027337270.1">
    <property type="nucleotide sequence ID" value="XM_027481469.1"/>
</dbReference>
<proteinExistence type="predicted"/>
<feature type="domain" description="Transposase-associated" evidence="2">
    <location>
        <begin position="6"/>
        <end position="74"/>
    </location>
</feature>
<dbReference type="GeneID" id="113850963"/>
<reference evidence="3" key="1">
    <citation type="journal article" date="2019" name="Toxins">
        <title>Detection of Abrin-Like and Prepropulchellin-Like Toxin Genes and Transcripts Using Whole Genome Sequencing and Full-Length Transcript Sequencing of Abrus precatorius.</title>
        <authorList>
            <person name="Hovde B.T."/>
            <person name="Daligault H.E."/>
            <person name="Hanschen E.R."/>
            <person name="Kunde Y.A."/>
            <person name="Johnson M.B."/>
            <person name="Starkenburg S.R."/>
            <person name="Johnson S.L."/>
        </authorList>
    </citation>
    <scope>NUCLEOTIDE SEQUENCE [LARGE SCALE GENOMIC DNA]</scope>
</reference>
<dbReference type="Pfam" id="PF02992">
    <property type="entry name" value="Transposase_21"/>
    <property type="match status" value="1"/>
</dbReference>
<feature type="domain" description="DUF4216" evidence="1">
    <location>
        <begin position="406"/>
        <end position="455"/>
    </location>
</feature>
<reference evidence="4" key="2">
    <citation type="submission" date="2025-08" db="UniProtKB">
        <authorList>
            <consortium name="RefSeq"/>
        </authorList>
    </citation>
    <scope>IDENTIFICATION</scope>
    <source>
        <tissue evidence="4">Young leaves</tissue>
    </source>
</reference>
<name>A0A8B8K0N2_ABRPR</name>
<dbReference type="InterPro" id="IPR029480">
    <property type="entry name" value="Transpos_assoc"/>
</dbReference>
<evidence type="ECO:0000313" key="4">
    <source>
        <dbReference type="RefSeq" id="XP_027337270.1"/>
    </source>
</evidence>
<sequence length="455" mass="53310">MDRSCMVADRLSEEYEDEVKGFIRFAIKHATDVNLIPCSCWCCLNMLQLNVEELEELLTYNVIDEKYICWRNYGKIQGGSTSTNMESSINYSETFRTNESDHAEQISNVVEEDLRDCPKMFKRLKDDAKTPLYNGCTKFTRLSSVLKLYNFKASNGWTDKNFTDLLSLLHEMLPEDNVLLKRTYEAKQVLASIGLTHEKIHDCPNDCILFRNEYASLRKCPKYLKLLWDNDIEVFDGFRDKNFIVKAMLYETINDFPAYENLSGYSIRRQYACPICEEKRYYIRLEHCHKNVFMGHRRWLSKSHPFRTMKKAFSGSYEERRCPYLKSGEEIFDEVKHIRTTFGKPFAKQISTAVNGFTFYTKEHDDQSTMQNSGITLAESLYISTAKDRNPIYSNMSYFGVIEHVWELDYTDFHVASFGCKWIDNNSGVQIDDMSFIRVDFKKVNYQDDSFILAS</sequence>
<dbReference type="KEGG" id="aprc:113850963"/>
<evidence type="ECO:0000259" key="1">
    <source>
        <dbReference type="Pfam" id="PF13952"/>
    </source>
</evidence>
<dbReference type="OrthoDB" id="1729146at2759"/>
<dbReference type="PANTHER" id="PTHR10775:SF180">
    <property type="entry name" value="TRANSPOSON, EN_SPM-LIKE, TRANSPOSASE-ASSOCIATED DOMAIN PROTEIN-RELATED"/>
    <property type="match status" value="1"/>
</dbReference>
<evidence type="ECO:0000259" key="2">
    <source>
        <dbReference type="Pfam" id="PF13963"/>
    </source>
</evidence>
<keyword evidence="3" id="KW-1185">Reference proteome</keyword>
<dbReference type="InterPro" id="IPR004242">
    <property type="entry name" value="Transposase_21"/>
</dbReference>
<organism evidence="3 4">
    <name type="scientific">Abrus precatorius</name>
    <name type="common">Indian licorice</name>
    <name type="synonym">Glycine abrus</name>
    <dbReference type="NCBI Taxonomy" id="3816"/>
    <lineage>
        <taxon>Eukaryota</taxon>
        <taxon>Viridiplantae</taxon>
        <taxon>Streptophyta</taxon>
        <taxon>Embryophyta</taxon>
        <taxon>Tracheophyta</taxon>
        <taxon>Spermatophyta</taxon>
        <taxon>Magnoliopsida</taxon>
        <taxon>eudicotyledons</taxon>
        <taxon>Gunneridae</taxon>
        <taxon>Pentapetalae</taxon>
        <taxon>rosids</taxon>
        <taxon>fabids</taxon>
        <taxon>Fabales</taxon>
        <taxon>Fabaceae</taxon>
        <taxon>Papilionoideae</taxon>
        <taxon>50 kb inversion clade</taxon>
        <taxon>NPAAA clade</taxon>
        <taxon>indigoferoid/millettioid clade</taxon>
        <taxon>Abreae</taxon>
        <taxon>Abrus</taxon>
    </lineage>
</organism>
<dbReference type="AlphaFoldDB" id="A0A8B8K0N2"/>
<dbReference type="PANTHER" id="PTHR10775">
    <property type="entry name" value="OS08G0208400 PROTEIN"/>
    <property type="match status" value="1"/>
</dbReference>
<gene>
    <name evidence="4" type="primary">LOC113850963</name>
</gene>
<dbReference type="InterPro" id="IPR025312">
    <property type="entry name" value="DUF4216"/>
</dbReference>
<evidence type="ECO:0000313" key="3">
    <source>
        <dbReference type="Proteomes" id="UP000694853"/>
    </source>
</evidence>
<dbReference type="Pfam" id="PF13963">
    <property type="entry name" value="Transpos_assoc"/>
    <property type="match status" value="1"/>
</dbReference>
<accession>A0A8B8K0N2</accession>
<protein>
    <submittedName>
        <fullName evidence="4">Uncharacterized protein LOC113850963</fullName>
    </submittedName>
</protein>
<dbReference type="Pfam" id="PF13952">
    <property type="entry name" value="DUF4216"/>
    <property type="match status" value="1"/>
</dbReference>
<dbReference type="Proteomes" id="UP000694853">
    <property type="component" value="Unplaced"/>
</dbReference>